<dbReference type="InterPro" id="IPR006840">
    <property type="entry name" value="ChaC"/>
</dbReference>
<sequence length="223" mass="24870">MVLTREKIKQGWIQELVAQVDGPVKPLTLDELRASREAILAELPPGEDVWVFGYGSLIWNPCIEFAEKRIARVVGYHRRFCLWTHSGRGTRDNPGLMLGLEAGGSCRGVAFRVPHEAIESELDIVWRREMVMASYRPVWVRLATTGGRLRAIAFVINRSHERYAGKLGDERIVEALASACGPLGSCADYLFNTVAHLDELGIHDPGMHRLCAAVRRQQAALQA</sequence>
<comment type="caution">
    <text evidence="3">The sequence shown here is derived from an EMBL/GenBank/DDBJ whole genome shotgun (WGS) entry which is preliminary data.</text>
</comment>
<dbReference type="RefSeq" id="WP_327787487.1">
    <property type="nucleotide sequence ID" value="NZ_JARGEQ010000008.1"/>
</dbReference>
<gene>
    <name evidence="3" type="ORF">PZ740_01600</name>
</gene>
<dbReference type="GO" id="GO:0061928">
    <property type="term" value="F:glutathione specific gamma-glutamylcyclotransferase activity"/>
    <property type="evidence" value="ECO:0007669"/>
    <property type="project" value="UniProtKB-EC"/>
</dbReference>
<dbReference type="Gene3D" id="3.10.490.10">
    <property type="entry name" value="Gamma-glutamyl cyclotransferase-like"/>
    <property type="match status" value="1"/>
</dbReference>
<dbReference type="SUPFAM" id="SSF110857">
    <property type="entry name" value="Gamma-glutamyl cyclotransferase-like"/>
    <property type="match status" value="1"/>
</dbReference>
<keyword evidence="4" id="KW-1185">Reference proteome</keyword>
<proteinExistence type="predicted"/>
<dbReference type="Proteomes" id="UP001301140">
    <property type="component" value="Unassembled WGS sequence"/>
</dbReference>
<dbReference type="GO" id="GO:0006751">
    <property type="term" value="P:glutathione catabolic process"/>
    <property type="evidence" value="ECO:0007669"/>
    <property type="project" value="InterPro"/>
</dbReference>
<evidence type="ECO:0000313" key="3">
    <source>
        <dbReference type="EMBL" id="MDF1585076.1"/>
    </source>
</evidence>
<accession>A0AAP3XQ58</accession>
<evidence type="ECO:0000256" key="2">
    <source>
        <dbReference type="ARBA" id="ARBA00023239"/>
    </source>
</evidence>
<dbReference type="EC" id="4.3.2.7" evidence="1"/>
<dbReference type="InterPro" id="IPR036568">
    <property type="entry name" value="GGCT-like_sf"/>
</dbReference>
<keyword evidence="2" id="KW-0456">Lyase</keyword>
<dbReference type="AlphaFoldDB" id="A0AAP3XQ58"/>
<name>A0AAP3XQ58_9PROT</name>
<dbReference type="PANTHER" id="PTHR12192:SF2">
    <property type="entry name" value="GLUTATHIONE-SPECIFIC GAMMA-GLUTAMYLCYCLOTRANSFERASE 2"/>
    <property type="match status" value="1"/>
</dbReference>
<dbReference type="Pfam" id="PF04752">
    <property type="entry name" value="ChaC"/>
    <property type="match status" value="1"/>
</dbReference>
<dbReference type="CDD" id="cd06661">
    <property type="entry name" value="GGCT_like"/>
    <property type="match status" value="1"/>
</dbReference>
<evidence type="ECO:0000313" key="4">
    <source>
        <dbReference type="Proteomes" id="UP001301140"/>
    </source>
</evidence>
<dbReference type="InterPro" id="IPR013024">
    <property type="entry name" value="GGCT-like"/>
</dbReference>
<evidence type="ECO:0000256" key="1">
    <source>
        <dbReference type="ARBA" id="ARBA00012344"/>
    </source>
</evidence>
<organism evidence="3 4">
    <name type="scientific">Marinimicrococcus flavescens</name>
    <dbReference type="NCBI Taxonomy" id="3031815"/>
    <lineage>
        <taxon>Bacteria</taxon>
        <taxon>Pseudomonadati</taxon>
        <taxon>Pseudomonadota</taxon>
        <taxon>Alphaproteobacteria</taxon>
        <taxon>Geminicoccales</taxon>
        <taxon>Geminicoccaceae</taxon>
        <taxon>Marinimicrococcus</taxon>
    </lineage>
</organism>
<dbReference type="PANTHER" id="PTHR12192">
    <property type="entry name" value="CATION TRANSPORT PROTEIN CHAC-RELATED"/>
    <property type="match status" value="1"/>
</dbReference>
<dbReference type="EMBL" id="JARGEQ010000008">
    <property type="protein sequence ID" value="MDF1585076.1"/>
    <property type="molecule type" value="Genomic_DNA"/>
</dbReference>
<reference evidence="3 4" key="1">
    <citation type="submission" date="2023-03" db="EMBL/GenBank/DDBJ databases">
        <title>YIM 152171 draft genome.</title>
        <authorList>
            <person name="Yang Z."/>
        </authorList>
    </citation>
    <scope>NUCLEOTIDE SEQUENCE [LARGE SCALE GENOMIC DNA]</scope>
    <source>
        <strain evidence="3 4">YIM 152171</strain>
    </source>
</reference>
<protein>
    <recommendedName>
        <fullName evidence="1">glutathione-specific gamma-glutamylcyclotransferase</fullName>
        <ecNumber evidence="1">4.3.2.7</ecNumber>
    </recommendedName>
</protein>
<dbReference type="GO" id="GO:0005737">
    <property type="term" value="C:cytoplasm"/>
    <property type="evidence" value="ECO:0007669"/>
    <property type="project" value="TreeGrafter"/>
</dbReference>